<dbReference type="RefSeq" id="WP_218159591.1">
    <property type="nucleotide sequence ID" value="NZ_FOFV01000003.1"/>
</dbReference>
<keyword evidence="2" id="KW-0560">Oxidoreductase</keyword>
<feature type="compositionally biased region" description="Gly residues" evidence="3">
    <location>
        <begin position="1"/>
        <end position="15"/>
    </location>
</feature>
<dbReference type="STRING" id="65499.SAMN04488000_103288"/>
<dbReference type="InterPro" id="IPR036291">
    <property type="entry name" value="NAD(P)-bd_dom_sf"/>
</dbReference>
<gene>
    <name evidence="4" type="ORF">SAMN04488000_103288</name>
</gene>
<evidence type="ECO:0000313" key="5">
    <source>
        <dbReference type="Proteomes" id="UP000199503"/>
    </source>
</evidence>
<reference evidence="5" key="1">
    <citation type="submission" date="2016-10" db="EMBL/GenBank/DDBJ databases">
        <authorList>
            <person name="Varghese N."/>
            <person name="Submissions S."/>
        </authorList>
    </citation>
    <scope>NUCLEOTIDE SEQUENCE [LARGE SCALE GENOMIC DNA]</scope>
    <source>
        <strain evidence="5">DSM 44437</strain>
    </source>
</reference>
<sequence>MEPGGSTAGGEGGGEVEGEQRRRLLKHTDRLGSFRDPERPLPHRTRVGPATATQLARHGALVVLAVRDVRAGQRAAGAIRNVVPRADLQVRELDLACLEPVRGFAGDVTSSLGTVDLLVNNAVTADLGPARATADGFELHIGTNFLGHFALTGLLPGALSRAGRGSSTSAPPRIAVCTSTSTTSCPNGRRLWNAAEALTGVRYL</sequence>
<evidence type="ECO:0000256" key="3">
    <source>
        <dbReference type="SAM" id="MobiDB-lite"/>
    </source>
</evidence>
<dbReference type="Pfam" id="PF00106">
    <property type="entry name" value="adh_short"/>
    <property type="match status" value="1"/>
</dbReference>
<dbReference type="PANTHER" id="PTHR24320">
    <property type="entry name" value="RETINOL DEHYDROGENASE"/>
    <property type="match status" value="1"/>
</dbReference>
<dbReference type="PANTHER" id="PTHR24320:SF148">
    <property type="entry name" value="NAD(P)-BINDING ROSSMANN-FOLD SUPERFAMILY PROTEIN"/>
    <property type="match status" value="1"/>
</dbReference>
<name>A0A1H9GVC6_9PSEU</name>
<proteinExistence type="inferred from homology"/>
<accession>A0A1H9GVC6</accession>
<dbReference type="GO" id="GO:0016491">
    <property type="term" value="F:oxidoreductase activity"/>
    <property type="evidence" value="ECO:0007669"/>
    <property type="project" value="UniProtKB-KW"/>
</dbReference>
<dbReference type="SUPFAM" id="SSF51735">
    <property type="entry name" value="NAD(P)-binding Rossmann-fold domains"/>
    <property type="match status" value="1"/>
</dbReference>
<dbReference type="EMBL" id="FOFV01000003">
    <property type="protein sequence ID" value="SEQ54015.1"/>
    <property type="molecule type" value="Genomic_DNA"/>
</dbReference>
<dbReference type="AlphaFoldDB" id="A0A1H9GVC6"/>
<keyword evidence="5" id="KW-1185">Reference proteome</keyword>
<feature type="compositionally biased region" description="Basic and acidic residues" evidence="3">
    <location>
        <begin position="18"/>
        <end position="41"/>
    </location>
</feature>
<evidence type="ECO:0000313" key="4">
    <source>
        <dbReference type="EMBL" id="SEQ54015.1"/>
    </source>
</evidence>
<evidence type="ECO:0000256" key="1">
    <source>
        <dbReference type="ARBA" id="ARBA00006484"/>
    </source>
</evidence>
<organism evidence="4 5">
    <name type="scientific">Lentzea albida</name>
    <dbReference type="NCBI Taxonomy" id="65499"/>
    <lineage>
        <taxon>Bacteria</taxon>
        <taxon>Bacillati</taxon>
        <taxon>Actinomycetota</taxon>
        <taxon>Actinomycetes</taxon>
        <taxon>Pseudonocardiales</taxon>
        <taxon>Pseudonocardiaceae</taxon>
        <taxon>Lentzea</taxon>
    </lineage>
</organism>
<dbReference type="Proteomes" id="UP000199503">
    <property type="component" value="Unassembled WGS sequence"/>
</dbReference>
<feature type="region of interest" description="Disordered" evidence="3">
    <location>
        <begin position="1"/>
        <end position="51"/>
    </location>
</feature>
<dbReference type="Gene3D" id="3.40.50.720">
    <property type="entry name" value="NAD(P)-binding Rossmann-like Domain"/>
    <property type="match status" value="1"/>
</dbReference>
<evidence type="ECO:0000256" key="2">
    <source>
        <dbReference type="ARBA" id="ARBA00023002"/>
    </source>
</evidence>
<comment type="similarity">
    <text evidence="1">Belongs to the short-chain dehydrogenases/reductases (SDR) family.</text>
</comment>
<protein>
    <submittedName>
        <fullName evidence="4">Short chain dehydrogenase</fullName>
    </submittedName>
</protein>
<dbReference type="InterPro" id="IPR002347">
    <property type="entry name" value="SDR_fam"/>
</dbReference>